<keyword evidence="4" id="KW-0391">Immunity</keyword>
<comment type="subcellular location">
    <subcellularLocation>
        <location evidence="1">Secreted</location>
    </subcellularLocation>
</comment>
<dbReference type="AlphaFoldDB" id="A0A836APQ1"/>
<evidence type="ECO:0000256" key="4">
    <source>
        <dbReference type="ARBA" id="ARBA00022588"/>
    </source>
</evidence>
<keyword evidence="3" id="KW-0964">Secreted</keyword>
<dbReference type="EMBL" id="JAEMGP010000001">
    <property type="protein sequence ID" value="KAG5215313.1"/>
    <property type="molecule type" value="Genomic_DNA"/>
</dbReference>
<dbReference type="GO" id="GO:0005576">
    <property type="term" value="C:extracellular region"/>
    <property type="evidence" value="ECO:0007669"/>
    <property type="project" value="UniProtKB-SubCell"/>
</dbReference>
<dbReference type="InterPro" id="IPR002502">
    <property type="entry name" value="Amidase_domain"/>
</dbReference>
<evidence type="ECO:0000256" key="3">
    <source>
        <dbReference type="ARBA" id="ARBA00022525"/>
    </source>
</evidence>
<evidence type="ECO:0000256" key="1">
    <source>
        <dbReference type="ARBA" id="ARBA00004613"/>
    </source>
</evidence>
<feature type="domain" description="Peptidoglycan recognition protein family" evidence="6">
    <location>
        <begin position="12"/>
        <end position="154"/>
    </location>
</feature>
<reference evidence="7 8" key="1">
    <citation type="submission" date="2020-12" db="EMBL/GenBank/DDBJ databases">
        <title>De novo assembly of Tibetan sheep genome.</title>
        <authorList>
            <person name="Li X."/>
        </authorList>
    </citation>
    <scope>NUCLEOTIDE SEQUENCE [LARGE SCALE GENOMIC DNA]</scope>
    <source>
        <tissue evidence="7">Heart</tissue>
    </source>
</reference>
<comment type="similarity">
    <text evidence="2">Belongs to the N-acetylmuramoyl-L-alanine amidase 2 family.</text>
</comment>
<evidence type="ECO:0000313" key="7">
    <source>
        <dbReference type="EMBL" id="KAG5215313.1"/>
    </source>
</evidence>
<feature type="domain" description="N-acetylmuramoyl-L-alanine amidase" evidence="5">
    <location>
        <begin position="180"/>
        <end position="309"/>
    </location>
</feature>
<dbReference type="SMART" id="SM00644">
    <property type="entry name" value="Ami_2"/>
    <property type="match status" value="2"/>
</dbReference>
<evidence type="ECO:0000313" key="8">
    <source>
        <dbReference type="Proteomes" id="UP000664991"/>
    </source>
</evidence>
<dbReference type="GO" id="GO:0045087">
    <property type="term" value="P:innate immune response"/>
    <property type="evidence" value="ECO:0007669"/>
    <property type="project" value="UniProtKB-KW"/>
</dbReference>
<feature type="domain" description="N-acetylmuramoyl-L-alanine amidase" evidence="5">
    <location>
        <begin position="23"/>
        <end position="160"/>
    </location>
</feature>
<dbReference type="FunFam" id="3.40.80.10:FF:000004">
    <property type="entry name" value="Peptidoglycan recognition protein 4"/>
    <property type="match status" value="1"/>
</dbReference>
<organism evidence="7 8">
    <name type="scientific">Ovis aries</name>
    <name type="common">Sheep</name>
    <dbReference type="NCBI Taxonomy" id="9940"/>
    <lineage>
        <taxon>Eukaryota</taxon>
        <taxon>Metazoa</taxon>
        <taxon>Chordata</taxon>
        <taxon>Craniata</taxon>
        <taxon>Vertebrata</taxon>
        <taxon>Euteleostomi</taxon>
        <taxon>Mammalia</taxon>
        <taxon>Eutheria</taxon>
        <taxon>Laurasiatheria</taxon>
        <taxon>Artiodactyla</taxon>
        <taxon>Ruminantia</taxon>
        <taxon>Pecora</taxon>
        <taxon>Bovidae</taxon>
        <taxon>Caprinae</taxon>
        <taxon>Ovis</taxon>
    </lineage>
</organism>
<dbReference type="PANTHER" id="PTHR11022">
    <property type="entry name" value="PEPTIDOGLYCAN RECOGNITION PROTEIN"/>
    <property type="match status" value="1"/>
</dbReference>
<dbReference type="GO" id="GO:0008745">
    <property type="term" value="F:N-acetylmuramoyl-L-alanine amidase activity"/>
    <property type="evidence" value="ECO:0007669"/>
    <property type="project" value="InterPro"/>
</dbReference>
<sequence length="357" mass="39277">MDCPESLGNGVPTIVSRKEWGARSLTCRAQLTRPVAYVIMDQIAGMECEEQNACSQKLRGLQSRSVYTKGWCDVAYNFLVGNDGRVYEGVGWTIQGMHTQGYNNVSLGLAFFGNNLGSSPSTTALSAAEDLIFYAIKKGHLSPRYIQPLLLKAESCLVPHQPLTPRKACPNIITRSAWGARQTHCPTMSLPAKYVVIIHTAGATCNVSMDCRIRVRDIQSYHMDTQNFCDIGYHFLVGQDGGVYEGVGWHTQGSHTYGYNDIGLGIAFIGNFVGRISLGSWLPEILTTCDPVVSFLAGPEAAPGDLVPLDSCVELLNVQGRKDLKRHQVYEMDLHENERLHCVIGGKMKIGILMVYE</sequence>
<feature type="domain" description="Peptidoglycan recognition protein family" evidence="6">
    <location>
        <begin position="170"/>
        <end position="294"/>
    </location>
</feature>
<proteinExistence type="inferred from homology"/>
<dbReference type="Pfam" id="PF01510">
    <property type="entry name" value="Amidase_2"/>
    <property type="match status" value="2"/>
</dbReference>
<evidence type="ECO:0000256" key="2">
    <source>
        <dbReference type="ARBA" id="ARBA00007553"/>
    </source>
</evidence>
<dbReference type="InterPro" id="IPR006619">
    <property type="entry name" value="PGRP_domain_met/bac"/>
</dbReference>
<keyword evidence="4" id="KW-0399">Innate immunity</keyword>
<dbReference type="GO" id="GO:0008270">
    <property type="term" value="F:zinc ion binding"/>
    <property type="evidence" value="ECO:0007669"/>
    <property type="project" value="InterPro"/>
</dbReference>
<dbReference type="GO" id="GO:0009253">
    <property type="term" value="P:peptidoglycan catabolic process"/>
    <property type="evidence" value="ECO:0007669"/>
    <property type="project" value="InterPro"/>
</dbReference>
<accession>A0A836APQ1</accession>
<dbReference type="InterPro" id="IPR036505">
    <property type="entry name" value="Amidase/PGRP_sf"/>
</dbReference>
<dbReference type="Gene3D" id="3.40.80.10">
    <property type="entry name" value="Peptidoglycan recognition protein-like"/>
    <property type="match status" value="2"/>
</dbReference>
<gene>
    <name evidence="7" type="ORF">JEQ12_000889</name>
</gene>
<comment type="caution">
    <text evidence="7">The sequence shown here is derived from an EMBL/GenBank/DDBJ whole genome shotgun (WGS) entry which is preliminary data.</text>
</comment>
<evidence type="ECO:0000259" key="6">
    <source>
        <dbReference type="SMART" id="SM00701"/>
    </source>
</evidence>
<dbReference type="SUPFAM" id="SSF55846">
    <property type="entry name" value="N-acetylmuramoyl-L-alanine amidase-like"/>
    <property type="match status" value="2"/>
</dbReference>
<dbReference type="InterPro" id="IPR015510">
    <property type="entry name" value="PGRP"/>
</dbReference>
<protein>
    <recommendedName>
        <fullName evidence="9">Peptidoglycan recognition protein 3</fullName>
    </recommendedName>
</protein>
<dbReference type="PANTHER" id="PTHR11022:SF12">
    <property type="entry name" value="PEPTIDOGLYCAN RECOGNITION PROTEIN 3"/>
    <property type="match status" value="1"/>
</dbReference>
<dbReference type="CDD" id="cd06583">
    <property type="entry name" value="PGRP"/>
    <property type="match status" value="2"/>
</dbReference>
<evidence type="ECO:0000259" key="5">
    <source>
        <dbReference type="SMART" id="SM00644"/>
    </source>
</evidence>
<dbReference type="Proteomes" id="UP000664991">
    <property type="component" value="Unassembled WGS sequence"/>
</dbReference>
<name>A0A836APQ1_SHEEP</name>
<dbReference type="SMART" id="SM00701">
    <property type="entry name" value="PGRP"/>
    <property type="match status" value="2"/>
</dbReference>
<evidence type="ECO:0008006" key="9">
    <source>
        <dbReference type="Google" id="ProtNLM"/>
    </source>
</evidence>